<reference evidence="3" key="1">
    <citation type="submission" date="2023-02" db="EMBL/GenBank/DDBJ databases">
        <title>Enrichment on poylsaccharides allowed isolation of novel metabolic and taxonomic groups of Haloarchaea.</title>
        <authorList>
            <person name="Sorokin D.Y."/>
            <person name="Elcheninov A.G."/>
            <person name="Khizhniak T.V."/>
            <person name="Kolganova T.V."/>
            <person name="Kublanov I.V."/>
        </authorList>
    </citation>
    <scope>NUCLEOTIDE SEQUENCE</scope>
    <source>
        <strain evidence="2 4">HArc-curdl5-1</strain>
        <strain evidence="3">HArc-curdl7</strain>
    </source>
</reference>
<evidence type="ECO:0000313" key="2">
    <source>
        <dbReference type="EMBL" id="MCU4717484.1"/>
    </source>
</evidence>
<name>A0AAE3LIT7_9EURY</name>
<organism evidence="3 5">
    <name type="scientific">Halapricum hydrolyticum</name>
    <dbReference type="NCBI Taxonomy" id="2979991"/>
    <lineage>
        <taxon>Archaea</taxon>
        <taxon>Methanobacteriati</taxon>
        <taxon>Methanobacteriota</taxon>
        <taxon>Stenosarchaea group</taxon>
        <taxon>Halobacteria</taxon>
        <taxon>Halobacteriales</taxon>
        <taxon>Haloarculaceae</taxon>
        <taxon>Halapricum</taxon>
    </lineage>
</organism>
<comment type="caution">
    <text evidence="3">The sequence shown here is derived from an EMBL/GenBank/DDBJ whole genome shotgun (WGS) entry which is preliminary data.</text>
</comment>
<evidence type="ECO:0000256" key="1">
    <source>
        <dbReference type="SAM" id="MobiDB-lite"/>
    </source>
</evidence>
<protein>
    <submittedName>
        <fullName evidence="3">Uncharacterized protein</fullName>
    </submittedName>
</protein>
<evidence type="ECO:0000313" key="5">
    <source>
        <dbReference type="Proteomes" id="UP001209746"/>
    </source>
</evidence>
<dbReference type="EMBL" id="JAOPKC010000003">
    <property type="protein sequence ID" value="MCU4717484.1"/>
    <property type="molecule type" value="Genomic_DNA"/>
</dbReference>
<proteinExistence type="predicted"/>
<accession>A0AAE3LIT7</accession>
<dbReference type="AlphaFoldDB" id="A0AAE3LIT7"/>
<evidence type="ECO:0000313" key="3">
    <source>
        <dbReference type="EMBL" id="MCU4726648.1"/>
    </source>
</evidence>
<dbReference type="RefSeq" id="WP_315908247.1">
    <property type="nucleotide sequence ID" value="NZ_JAOPKC010000003.1"/>
</dbReference>
<dbReference type="EMBL" id="JAOPKD010000004">
    <property type="protein sequence ID" value="MCU4726648.1"/>
    <property type="molecule type" value="Genomic_DNA"/>
</dbReference>
<gene>
    <name evidence="3" type="ORF">OB914_06665</name>
    <name evidence="2" type="ORF">OB916_05330</name>
</gene>
<sequence>MNDTKQDRSDGAGDAIKAQATTLGNSPTSSVHDDVRASAAEGATGEPGAR</sequence>
<dbReference type="Proteomes" id="UP001208186">
    <property type="component" value="Unassembled WGS sequence"/>
</dbReference>
<feature type="region of interest" description="Disordered" evidence="1">
    <location>
        <begin position="1"/>
        <end position="50"/>
    </location>
</feature>
<keyword evidence="4" id="KW-1185">Reference proteome</keyword>
<evidence type="ECO:0000313" key="4">
    <source>
        <dbReference type="Proteomes" id="UP001208186"/>
    </source>
</evidence>
<feature type="compositionally biased region" description="Polar residues" evidence="1">
    <location>
        <begin position="19"/>
        <end position="30"/>
    </location>
</feature>
<dbReference type="Proteomes" id="UP001209746">
    <property type="component" value="Unassembled WGS sequence"/>
</dbReference>
<feature type="compositionally biased region" description="Basic and acidic residues" evidence="1">
    <location>
        <begin position="1"/>
        <end position="11"/>
    </location>
</feature>